<dbReference type="Proteomes" id="UP000440732">
    <property type="component" value="Unassembled WGS sequence"/>
</dbReference>
<dbReference type="EMBL" id="QXGF01000360">
    <property type="protein sequence ID" value="KAE8941435.1"/>
    <property type="molecule type" value="Genomic_DNA"/>
</dbReference>
<dbReference type="Proteomes" id="UP000440367">
    <property type="component" value="Unassembled WGS sequence"/>
</dbReference>
<evidence type="ECO:0000313" key="11">
    <source>
        <dbReference type="Proteomes" id="UP000440732"/>
    </source>
</evidence>
<dbReference type="Proteomes" id="UP000437068">
    <property type="component" value="Unassembled WGS sequence"/>
</dbReference>
<evidence type="ECO:0000313" key="3">
    <source>
        <dbReference type="EMBL" id="KAE9115225.1"/>
    </source>
</evidence>
<evidence type="ECO:0000313" key="1">
    <source>
        <dbReference type="EMBL" id="KAE8941435.1"/>
    </source>
</evidence>
<dbReference type="Proteomes" id="UP000429523">
    <property type="component" value="Unassembled WGS sequence"/>
</dbReference>
<sequence>MRDADTAPDVRSEATLGFFTCHLSSAYRGQGQRYRIDVQFTPAPARNAMGFHVLVVRGLS</sequence>
<dbReference type="Proteomes" id="UP000441208">
    <property type="component" value="Unassembled WGS sequence"/>
</dbReference>
<dbReference type="Proteomes" id="UP000433483">
    <property type="component" value="Unassembled WGS sequence"/>
</dbReference>
<evidence type="ECO:0000313" key="6">
    <source>
        <dbReference type="EMBL" id="KAE9294031.1"/>
    </source>
</evidence>
<reference evidence="7 8" key="1">
    <citation type="submission" date="2018-08" db="EMBL/GenBank/DDBJ databases">
        <title>Genomic investigation of the strawberry pathogen Phytophthora fragariae indicates pathogenicity is determined by transcriptional variation in three key races.</title>
        <authorList>
            <person name="Adams T.M."/>
            <person name="Armitage A.D."/>
            <person name="Sobczyk M.K."/>
            <person name="Bates H.J."/>
            <person name="Dunwell J.M."/>
            <person name="Nellist C.F."/>
            <person name="Harrison R.J."/>
        </authorList>
    </citation>
    <scope>NUCLEOTIDE SEQUENCE [LARGE SCALE GENOMIC DNA]</scope>
    <source>
        <strain evidence="6 9">A4</strain>
        <strain evidence="5 10">BC-1</strain>
        <strain evidence="4 8">NOV-27</strain>
        <strain evidence="3 11">NOV-5</strain>
        <strain evidence="2 12">NOV-71</strain>
        <strain evidence="1 7">NOV-9</strain>
    </source>
</reference>
<dbReference type="EMBL" id="QXFZ01001772">
    <property type="protein sequence ID" value="KAE9085194.1"/>
    <property type="molecule type" value="Genomic_DNA"/>
</dbReference>
<evidence type="ECO:0000313" key="4">
    <source>
        <dbReference type="EMBL" id="KAE9185478.1"/>
    </source>
</evidence>
<evidence type="ECO:0000313" key="9">
    <source>
        <dbReference type="Proteomes" id="UP000437068"/>
    </source>
</evidence>
<dbReference type="EMBL" id="QXGD01001326">
    <property type="protein sequence ID" value="KAE9208782.1"/>
    <property type="molecule type" value="Genomic_DNA"/>
</dbReference>
<evidence type="ECO:0000313" key="12">
    <source>
        <dbReference type="Proteomes" id="UP000441208"/>
    </source>
</evidence>
<protein>
    <submittedName>
        <fullName evidence="3">Uncharacterized protein</fullName>
    </submittedName>
</protein>
<proteinExistence type="predicted"/>
<organism evidence="3 11">
    <name type="scientific">Phytophthora fragariae</name>
    <dbReference type="NCBI Taxonomy" id="53985"/>
    <lineage>
        <taxon>Eukaryota</taxon>
        <taxon>Sar</taxon>
        <taxon>Stramenopiles</taxon>
        <taxon>Oomycota</taxon>
        <taxon>Peronosporomycetes</taxon>
        <taxon>Peronosporales</taxon>
        <taxon>Peronosporaceae</taxon>
        <taxon>Phytophthora</taxon>
    </lineage>
</organism>
<dbReference type="EMBL" id="QXGE01001339">
    <property type="protein sequence ID" value="KAE9294031.1"/>
    <property type="molecule type" value="Genomic_DNA"/>
</dbReference>
<accession>A0A6A3SE16</accession>
<evidence type="ECO:0000313" key="7">
    <source>
        <dbReference type="Proteomes" id="UP000429523"/>
    </source>
</evidence>
<dbReference type="EMBL" id="QXGA01001585">
    <property type="protein sequence ID" value="KAE9115225.1"/>
    <property type="molecule type" value="Genomic_DNA"/>
</dbReference>
<dbReference type="EMBL" id="QXGB01001792">
    <property type="protein sequence ID" value="KAE9185478.1"/>
    <property type="molecule type" value="Genomic_DNA"/>
</dbReference>
<evidence type="ECO:0000313" key="8">
    <source>
        <dbReference type="Proteomes" id="UP000433483"/>
    </source>
</evidence>
<evidence type="ECO:0000313" key="5">
    <source>
        <dbReference type="EMBL" id="KAE9208782.1"/>
    </source>
</evidence>
<gene>
    <name evidence="6" type="ORF">PF001_g17978</name>
    <name evidence="5" type="ORF">PF002_g19299</name>
    <name evidence="4" type="ORF">PF005_g21239</name>
    <name evidence="3" type="ORF">PF006_g19337</name>
    <name evidence="2" type="ORF">PF007_g21229</name>
    <name evidence="1" type="ORF">PF009_g8758</name>
</gene>
<keyword evidence="8" id="KW-1185">Reference proteome</keyword>
<comment type="caution">
    <text evidence="3">The sequence shown here is derived from an EMBL/GenBank/DDBJ whole genome shotgun (WGS) entry which is preliminary data.</text>
</comment>
<evidence type="ECO:0000313" key="2">
    <source>
        <dbReference type="EMBL" id="KAE9085194.1"/>
    </source>
</evidence>
<evidence type="ECO:0000313" key="10">
    <source>
        <dbReference type="Proteomes" id="UP000440367"/>
    </source>
</evidence>
<name>A0A6A3SE16_9STRA</name>
<dbReference type="AlphaFoldDB" id="A0A6A3SE16"/>